<dbReference type="Proteomes" id="UP001597380">
    <property type="component" value="Unassembled WGS sequence"/>
</dbReference>
<name>A0ABW4XPJ5_9GAMM</name>
<comment type="caution">
    <text evidence="1">The sequence shown here is derived from an EMBL/GenBank/DDBJ whole genome shotgun (WGS) entry which is preliminary data.</text>
</comment>
<accession>A0ABW4XPJ5</accession>
<proteinExistence type="predicted"/>
<dbReference type="RefSeq" id="WP_345339803.1">
    <property type="nucleotide sequence ID" value="NZ_BAABLI010000011.1"/>
</dbReference>
<gene>
    <name evidence="1" type="ORF">ACFSJ3_12965</name>
</gene>
<dbReference type="EMBL" id="JBHUHT010000014">
    <property type="protein sequence ID" value="MFD2096902.1"/>
    <property type="molecule type" value="Genomic_DNA"/>
</dbReference>
<reference evidence="2" key="1">
    <citation type="journal article" date="2019" name="Int. J. Syst. Evol. Microbiol.">
        <title>The Global Catalogue of Microorganisms (GCM) 10K type strain sequencing project: providing services to taxonomists for standard genome sequencing and annotation.</title>
        <authorList>
            <consortium name="The Broad Institute Genomics Platform"/>
            <consortium name="The Broad Institute Genome Sequencing Center for Infectious Disease"/>
            <person name="Wu L."/>
            <person name="Ma J."/>
        </authorList>
    </citation>
    <scope>NUCLEOTIDE SEQUENCE [LARGE SCALE GENOMIC DNA]</scope>
    <source>
        <strain evidence="2">CGMCC 1.10992</strain>
    </source>
</reference>
<protein>
    <submittedName>
        <fullName evidence="1">Uncharacterized protein</fullName>
    </submittedName>
</protein>
<keyword evidence="2" id="KW-1185">Reference proteome</keyword>
<organism evidence="1 2">
    <name type="scientific">Corallincola platygyrae</name>
    <dbReference type="NCBI Taxonomy" id="1193278"/>
    <lineage>
        <taxon>Bacteria</taxon>
        <taxon>Pseudomonadati</taxon>
        <taxon>Pseudomonadota</taxon>
        <taxon>Gammaproteobacteria</taxon>
        <taxon>Alteromonadales</taxon>
        <taxon>Psychromonadaceae</taxon>
        <taxon>Corallincola</taxon>
    </lineage>
</organism>
<sequence length="68" mass="7537">MKSKLSTNKRDRSVSLVNSALRPKRTGSNMHEGIGDWCDTCVCEAEPYWAEVADELGISLSDYEDDGV</sequence>
<evidence type="ECO:0000313" key="1">
    <source>
        <dbReference type="EMBL" id="MFD2096902.1"/>
    </source>
</evidence>
<evidence type="ECO:0000313" key="2">
    <source>
        <dbReference type="Proteomes" id="UP001597380"/>
    </source>
</evidence>